<dbReference type="PANTHER" id="PTHR43877">
    <property type="entry name" value="AMINOALKYLPHOSPHONATE N-ACETYLTRANSFERASE-RELATED-RELATED"/>
    <property type="match status" value="1"/>
</dbReference>
<dbReference type="Gene3D" id="3.40.630.30">
    <property type="match status" value="1"/>
</dbReference>
<dbReference type="RefSeq" id="WP_075938211.1">
    <property type="nucleotide sequence ID" value="NZ_BDJH01000002.1"/>
</dbReference>
<dbReference type="InterPro" id="IPR016181">
    <property type="entry name" value="Acyl_CoA_acyltransferase"/>
</dbReference>
<keyword evidence="5" id="KW-1185">Reference proteome</keyword>
<evidence type="ECO:0000313" key="5">
    <source>
        <dbReference type="Proteomes" id="UP000270581"/>
    </source>
</evidence>
<dbReference type="InterPro" id="IPR000182">
    <property type="entry name" value="GNAT_dom"/>
</dbReference>
<dbReference type="Proteomes" id="UP000270581">
    <property type="component" value="Unassembled WGS sequence"/>
</dbReference>
<dbReference type="AlphaFoldDB" id="A0AAJ4UVG2"/>
<dbReference type="InterPro" id="IPR050832">
    <property type="entry name" value="Bact_Acetyltransf"/>
</dbReference>
<dbReference type="SUPFAM" id="SSF55729">
    <property type="entry name" value="Acyl-CoA N-acyltransferases (Nat)"/>
    <property type="match status" value="1"/>
</dbReference>
<proteinExistence type="predicted"/>
<keyword evidence="2" id="KW-0012">Acyltransferase</keyword>
<evidence type="ECO:0000256" key="1">
    <source>
        <dbReference type="ARBA" id="ARBA00022679"/>
    </source>
</evidence>
<feature type="domain" description="N-acetyltransferase" evidence="3">
    <location>
        <begin position="16"/>
        <end position="158"/>
    </location>
</feature>
<gene>
    <name evidence="4" type="ORF">Nmn1133_03990</name>
</gene>
<accession>A0AAJ4UVG2</accession>
<keyword evidence="1" id="KW-0808">Transferase</keyword>
<protein>
    <submittedName>
        <fullName evidence="4">GNAT family N-acetyltransferase</fullName>
    </submittedName>
</protein>
<dbReference type="CDD" id="cd04301">
    <property type="entry name" value="NAT_SF"/>
    <property type="match status" value="1"/>
</dbReference>
<dbReference type="PANTHER" id="PTHR43877:SF2">
    <property type="entry name" value="AMINOALKYLPHOSPHONATE N-ACETYLTRANSFERASE-RELATED"/>
    <property type="match status" value="1"/>
</dbReference>
<organism evidence="4 5">
    <name type="scientific">Halosegnis longus</name>
    <dbReference type="NCBI Taxonomy" id="2216012"/>
    <lineage>
        <taxon>Archaea</taxon>
        <taxon>Methanobacteriati</taxon>
        <taxon>Methanobacteriota</taxon>
        <taxon>Stenosarchaea group</taxon>
        <taxon>Halobacteria</taxon>
        <taxon>Halobacteriales</taxon>
        <taxon>Natronomonadaceae</taxon>
        <taxon>Halosegnis</taxon>
    </lineage>
</organism>
<sequence>MRLLDATADDLDALTSRWYALAREMEQYDDLNELSDDALGDVPDDGFRALLDDEAVSNYLIAHDGETIGFLTLREGDHPSREQARYLRIENLAIDEEHRGQGHGTAVIERVRAIARERDCDQLKVSCEWHNDGARRFYRRVGLRPKQVQFAQPIAGSD</sequence>
<dbReference type="PROSITE" id="PS51186">
    <property type="entry name" value="GNAT"/>
    <property type="match status" value="1"/>
</dbReference>
<evidence type="ECO:0000259" key="3">
    <source>
        <dbReference type="PROSITE" id="PS51186"/>
    </source>
</evidence>
<evidence type="ECO:0000256" key="2">
    <source>
        <dbReference type="ARBA" id="ARBA00023315"/>
    </source>
</evidence>
<dbReference type="GO" id="GO:0016747">
    <property type="term" value="F:acyltransferase activity, transferring groups other than amino-acyl groups"/>
    <property type="evidence" value="ECO:0007669"/>
    <property type="project" value="InterPro"/>
</dbReference>
<dbReference type="EMBL" id="RJJC01000001">
    <property type="protein sequence ID" value="RNJ25925.1"/>
    <property type="molecule type" value="Genomic_DNA"/>
</dbReference>
<dbReference type="Pfam" id="PF00583">
    <property type="entry name" value="Acetyltransf_1"/>
    <property type="match status" value="1"/>
</dbReference>
<comment type="caution">
    <text evidence="4">The sequence shown here is derived from an EMBL/GenBank/DDBJ whole genome shotgun (WGS) entry which is preliminary data.</text>
</comment>
<evidence type="ECO:0000313" key="4">
    <source>
        <dbReference type="EMBL" id="RNJ25925.1"/>
    </source>
</evidence>
<name>A0AAJ4UVG2_9EURY</name>
<reference evidence="4 5" key="1">
    <citation type="submission" date="2018-11" db="EMBL/GenBank/DDBJ databases">
        <title>Genome sequences of Natronomonas sp. CBA1133.</title>
        <authorList>
            <person name="Roh S.W."/>
            <person name="Cha I.-T."/>
        </authorList>
    </citation>
    <scope>NUCLEOTIDE SEQUENCE [LARGE SCALE GENOMIC DNA]</scope>
    <source>
        <strain evidence="4 5">CBA1133</strain>
    </source>
</reference>